<evidence type="ECO:0000256" key="8">
    <source>
        <dbReference type="ARBA" id="ARBA00023212"/>
    </source>
</evidence>
<reference evidence="11" key="2">
    <citation type="submission" date="2020-06" db="EMBL/GenBank/DDBJ databases">
        <authorList>
            <person name="Sheffer M."/>
        </authorList>
    </citation>
    <scope>NUCLEOTIDE SEQUENCE</scope>
</reference>
<dbReference type="InterPro" id="IPR000433">
    <property type="entry name" value="Znf_ZZ"/>
</dbReference>
<name>A0A8T0EKP6_ARGBR</name>
<reference evidence="11" key="1">
    <citation type="journal article" date="2020" name="bioRxiv">
        <title>Chromosome-level reference genome of the European wasp spider Argiope bruennichi: a resource for studies on range expansion and evolutionary adaptation.</title>
        <authorList>
            <person name="Sheffer M.M."/>
            <person name="Hoppe A."/>
            <person name="Krehenwinkel H."/>
            <person name="Uhl G."/>
            <person name="Kuss A.W."/>
            <person name="Jensen L."/>
            <person name="Jensen C."/>
            <person name="Gillespie R.G."/>
            <person name="Hoff K.J."/>
            <person name="Prost S."/>
        </authorList>
    </citation>
    <scope>NUCLEOTIDE SEQUENCE</scope>
</reference>
<dbReference type="InterPro" id="IPR011992">
    <property type="entry name" value="EF-hand-dom_pair"/>
</dbReference>
<accession>A0A8T0EKP6</accession>
<dbReference type="InterPro" id="IPR050774">
    <property type="entry name" value="KCMF1/Dystrophin"/>
</dbReference>
<evidence type="ECO:0000259" key="10">
    <source>
        <dbReference type="PROSITE" id="PS50135"/>
    </source>
</evidence>
<evidence type="ECO:0000313" key="11">
    <source>
        <dbReference type="EMBL" id="KAF8774552.1"/>
    </source>
</evidence>
<dbReference type="GO" id="GO:0050804">
    <property type="term" value="P:modulation of chemical synaptic transmission"/>
    <property type="evidence" value="ECO:0007669"/>
    <property type="project" value="UniProtKB-ARBA"/>
</dbReference>
<dbReference type="PANTHER" id="PTHR12268">
    <property type="entry name" value="E3 UBIQUITIN-PROTEIN LIGASE KCMF1"/>
    <property type="match status" value="1"/>
</dbReference>
<evidence type="ECO:0000256" key="1">
    <source>
        <dbReference type="ARBA" id="ARBA00004245"/>
    </source>
</evidence>
<evidence type="ECO:0000313" key="12">
    <source>
        <dbReference type="Proteomes" id="UP000807504"/>
    </source>
</evidence>
<evidence type="ECO:0000256" key="7">
    <source>
        <dbReference type="ARBA" id="ARBA00022837"/>
    </source>
</evidence>
<comment type="subcellular location">
    <subcellularLocation>
        <location evidence="2">Cell membrane</location>
        <location evidence="2">Sarcolemma</location>
        <topology evidence="2">Peripheral membrane protein</topology>
        <orientation evidence="2">Cytoplasmic side</orientation>
    </subcellularLocation>
    <subcellularLocation>
        <location evidence="1">Cytoplasm</location>
        <location evidence="1">Cytoskeleton</location>
    </subcellularLocation>
</comment>
<dbReference type="Pfam" id="PF09068">
    <property type="entry name" value="EF-hand_2"/>
    <property type="match status" value="1"/>
</dbReference>
<dbReference type="GO" id="GO:0099536">
    <property type="term" value="P:synaptic signaling"/>
    <property type="evidence" value="ECO:0007669"/>
    <property type="project" value="TreeGrafter"/>
</dbReference>
<proteinExistence type="predicted"/>
<dbReference type="Pfam" id="PF00569">
    <property type="entry name" value="ZZ"/>
    <property type="match status" value="1"/>
</dbReference>
<feature type="domain" description="ZZ-type" evidence="10">
    <location>
        <begin position="259"/>
        <end position="315"/>
    </location>
</feature>
<dbReference type="InterPro" id="IPR043145">
    <property type="entry name" value="Znf_ZZ_sf"/>
</dbReference>
<organism evidence="11 12">
    <name type="scientific">Argiope bruennichi</name>
    <name type="common">Wasp spider</name>
    <name type="synonym">Aranea bruennichi</name>
    <dbReference type="NCBI Taxonomy" id="94029"/>
    <lineage>
        <taxon>Eukaryota</taxon>
        <taxon>Metazoa</taxon>
        <taxon>Ecdysozoa</taxon>
        <taxon>Arthropoda</taxon>
        <taxon>Chelicerata</taxon>
        <taxon>Arachnida</taxon>
        <taxon>Araneae</taxon>
        <taxon>Araneomorphae</taxon>
        <taxon>Entelegynae</taxon>
        <taxon>Araneoidea</taxon>
        <taxon>Araneidae</taxon>
        <taxon>Argiope</taxon>
    </lineage>
</organism>
<evidence type="ECO:0000256" key="5">
    <source>
        <dbReference type="ARBA" id="ARBA00022771"/>
    </source>
</evidence>
<evidence type="ECO:0000256" key="9">
    <source>
        <dbReference type="PROSITE-ProRule" id="PRU00228"/>
    </source>
</evidence>
<keyword evidence="12" id="KW-1185">Reference proteome</keyword>
<dbReference type="EMBL" id="JABXBU010002227">
    <property type="protein sequence ID" value="KAF8774552.1"/>
    <property type="molecule type" value="Genomic_DNA"/>
</dbReference>
<dbReference type="InterPro" id="IPR015154">
    <property type="entry name" value="EF-hand_dom_typ2"/>
</dbReference>
<dbReference type="InterPro" id="IPR015153">
    <property type="entry name" value="EF-hand_dom_typ1"/>
</dbReference>
<dbReference type="Gene3D" id="6.10.140.70">
    <property type="match status" value="1"/>
</dbReference>
<dbReference type="Pfam" id="PF09069">
    <property type="entry name" value="EF-hand_3"/>
    <property type="match status" value="1"/>
</dbReference>
<gene>
    <name evidence="11" type="ORF">HNY73_017090</name>
</gene>
<dbReference type="PANTHER" id="PTHR12268:SF14">
    <property type="entry name" value="DYSTROPHIN-1"/>
    <property type="match status" value="1"/>
</dbReference>
<dbReference type="GO" id="GO:0016010">
    <property type="term" value="C:dystrophin-associated glycoprotein complex"/>
    <property type="evidence" value="ECO:0007669"/>
    <property type="project" value="UniProtKB-ARBA"/>
</dbReference>
<protein>
    <submittedName>
        <fullName evidence="11">Utrophin like protein</fullName>
    </submittedName>
</protein>
<keyword evidence="5 9" id="KW-0863">Zinc-finger</keyword>
<evidence type="ECO:0000256" key="6">
    <source>
        <dbReference type="ARBA" id="ARBA00022833"/>
    </source>
</evidence>
<dbReference type="PROSITE" id="PS01357">
    <property type="entry name" value="ZF_ZZ_1"/>
    <property type="match status" value="1"/>
</dbReference>
<dbReference type="GO" id="GO:0005737">
    <property type="term" value="C:cytoplasm"/>
    <property type="evidence" value="ECO:0007669"/>
    <property type="project" value="UniProtKB-SubCell"/>
</dbReference>
<dbReference type="PROSITE" id="PS50135">
    <property type="entry name" value="ZF_ZZ_2"/>
    <property type="match status" value="1"/>
</dbReference>
<evidence type="ECO:0000256" key="2">
    <source>
        <dbReference type="ARBA" id="ARBA00004278"/>
    </source>
</evidence>
<keyword evidence="6" id="KW-0862">Zinc</keyword>
<dbReference type="SUPFAM" id="SSF47473">
    <property type="entry name" value="EF-hand"/>
    <property type="match status" value="2"/>
</dbReference>
<dbReference type="GO" id="GO:0046716">
    <property type="term" value="P:muscle cell cellular homeostasis"/>
    <property type="evidence" value="ECO:0007669"/>
    <property type="project" value="UniProtKB-ARBA"/>
</dbReference>
<dbReference type="AlphaFoldDB" id="A0A8T0EKP6"/>
<evidence type="ECO:0000256" key="3">
    <source>
        <dbReference type="ARBA" id="ARBA00022490"/>
    </source>
</evidence>
<dbReference type="SUPFAM" id="SSF57850">
    <property type="entry name" value="RING/U-box"/>
    <property type="match status" value="1"/>
</dbReference>
<dbReference type="Gene3D" id="3.30.60.90">
    <property type="match status" value="1"/>
</dbReference>
<sequence>MISCFKVAGGASGAWENGVNNTHAAVYTSVSDFDQDHAPKISKIIESLRDYDIFRYSAYRTAFKLRTIQKASKLHMIELSMIHSLLKDYECNSNSLEETITLAKVENLLCALYTEASKKIGITGEPNTMALLFLAFLQNTFSENDKALLFIQVKVALTLFSSAKLAEKYKYFFHYCSDGSTISKQNLQVLLNSLSKIAEIVGEQVTFGSHLVPAAVKNLLKFSKGKITLKKFQKWLLLEPQTLVWISTLHRISSSETTQHFVSCDYCRINPVVGLRYRCLQCINYNLCQNCFLRGHLNKRHKERHQVQEFVHPASTWEETKATVNALKNKLPFAQCSTKPYLSFDEESIFESMREASKDSFKNSLINLTLKKNTAAYIVKELSSIINKLEDDKEKVLAFNDKENECDNGQKNQNVLQNGESLHNFKSNLDLQLARLKDLLKDLQTPGSSQRETVNIISPVAHFPFNKMDHYYESTPLNSAIELNRMQPSLPVSCFSANEALEKQRNQSTSLDFTNVLSSFKSQELTDTTHFSTSVISKPFEGQSESVSIELSEFLNFSSPSNLSEKLERLDISKLSPIYFNSSSGFDESKSSAGYNLSVTPVRSSASIPSMIKTCSSTFTLNKDQSLEAMELELQTMLQQIESLLPHVSGLSNGSLEKEKVRNALSDMETAVKKLSHLSLTISTGSTDLRISGFIVSDRFYDFVLQDKMHNDWILQTIEDGHMISCLQNCWNNTDCSGVAIGGFTEDSQNYSRICHTLSSIDTTQCDDDDSCSADGYSVFQLKED</sequence>
<dbReference type="SMART" id="SM00291">
    <property type="entry name" value="ZnF_ZZ"/>
    <property type="match status" value="1"/>
</dbReference>
<comment type="caution">
    <text evidence="11">The sequence shown here is derived from an EMBL/GenBank/DDBJ whole genome shotgun (WGS) entry which is preliminary data.</text>
</comment>
<dbReference type="Proteomes" id="UP000807504">
    <property type="component" value="Unassembled WGS sequence"/>
</dbReference>
<dbReference type="GO" id="GO:0008270">
    <property type="term" value="F:zinc ion binding"/>
    <property type="evidence" value="ECO:0007669"/>
    <property type="project" value="UniProtKB-KW"/>
</dbReference>
<keyword evidence="3" id="KW-0963">Cytoplasm</keyword>
<dbReference type="Gene3D" id="1.10.238.10">
    <property type="entry name" value="EF-hand"/>
    <property type="match status" value="1"/>
</dbReference>
<keyword evidence="7" id="KW-0106">Calcium</keyword>
<keyword evidence="8" id="KW-0206">Cytoskeleton</keyword>
<keyword evidence="4" id="KW-0479">Metal-binding</keyword>
<dbReference type="GO" id="GO:0045202">
    <property type="term" value="C:synapse"/>
    <property type="evidence" value="ECO:0007669"/>
    <property type="project" value="GOC"/>
</dbReference>
<evidence type="ECO:0000256" key="4">
    <source>
        <dbReference type="ARBA" id="ARBA00022723"/>
    </source>
</evidence>